<feature type="active site" evidence="1">
    <location>
        <position position="426"/>
    </location>
</feature>
<comment type="caution">
    <text evidence="3">The sequence shown here is derived from an EMBL/GenBank/DDBJ whole genome shotgun (WGS) entry which is preliminary data.</text>
</comment>
<feature type="domain" description="Peptidase M12B" evidence="2">
    <location>
        <begin position="286"/>
        <end position="490"/>
    </location>
</feature>
<dbReference type="InterPro" id="IPR001590">
    <property type="entry name" value="Peptidase_M12B"/>
</dbReference>
<evidence type="ECO:0000256" key="1">
    <source>
        <dbReference type="PROSITE-ProRule" id="PRU00276"/>
    </source>
</evidence>
<evidence type="ECO:0000313" key="3">
    <source>
        <dbReference type="EMBL" id="KAJ8939577.1"/>
    </source>
</evidence>
<dbReference type="GO" id="GO:0006508">
    <property type="term" value="P:proteolysis"/>
    <property type="evidence" value="ECO:0007669"/>
    <property type="project" value="InterPro"/>
</dbReference>
<protein>
    <recommendedName>
        <fullName evidence="2">Peptidase M12B domain-containing protein</fullName>
    </recommendedName>
</protein>
<dbReference type="Gene3D" id="3.40.390.10">
    <property type="entry name" value="Collagenase (Catalytic Domain)"/>
    <property type="match status" value="1"/>
</dbReference>
<organism evidence="3 4">
    <name type="scientific">Rhamnusium bicolor</name>
    <dbReference type="NCBI Taxonomy" id="1586634"/>
    <lineage>
        <taxon>Eukaryota</taxon>
        <taxon>Metazoa</taxon>
        <taxon>Ecdysozoa</taxon>
        <taxon>Arthropoda</taxon>
        <taxon>Hexapoda</taxon>
        <taxon>Insecta</taxon>
        <taxon>Pterygota</taxon>
        <taxon>Neoptera</taxon>
        <taxon>Endopterygota</taxon>
        <taxon>Coleoptera</taxon>
        <taxon>Polyphaga</taxon>
        <taxon>Cucujiformia</taxon>
        <taxon>Chrysomeloidea</taxon>
        <taxon>Cerambycidae</taxon>
        <taxon>Lepturinae</taxon>
        <taxon>Rhagiini</taxon>
        <taxon>Rhamnusium</taxon>
    </lineage>
</organism>
<dbReference type="AlphaFoldDB" id="A0AAV8XM11"/>
<dbReference type="PANTHER" id="PTHR13723:SF304">
    <property type="entry name" value="A DISINTEGRIN AND METALLOPROTEINASE WITH THROMBOSPONDIN MOTIFS 2-LIKE PROTEIN"/>
    <property type="match status" value="1"/>
</dbReference>
<proteinExistence type="predicted"/>
<feature type="binding site" evidence="1">
    <location>
        <position position="435"/>
    </location>
    <ligand>
        <name>Zn(2+)</name>
        <dbReference type="ChEBI" id="CHEBI:29105"/>
        <note>catalytic</note>
    </ligand>
</feature>
<evidence type="ECO:0000313" key="4">
    <source>
        <dbReference type="Proteomes" id="UP001162156"/>
    </source>
</evidence>
<keyword evidence="4" id="KW-1185">Reference proteome</keyword>
<feature type="binding site" evidence="1">
    <location>
        <position position="429"/>
    </location>
    <ligand>
        <name>Zn(2+)</name>
        <dbReference type="ChEBI" id="CHEBI:29105"/>
        <note>catalytic</note>
    </ligand>
</feature>
<dbReference type="InterPro" id="IPR050439">
    <property type="entry name" value="ADAMTS_ADAMTS-like"/>
</dbReference>
<evidence type="ECO:0000259" key="2">
    <source>
        <dbReference type="PROSITE" id="PS50215"/>
    </source>
</evidence>
<dbReference type="CDD" id="cd04273">
    <property type="entry name" value="ZnMc_ADAMTS_like"/>
    <property type="match status" value="1"/>
</dbReference>
<dbReference type="PANTHER" id="PTHR13723">
    <property type="entry name" value="ADAMTS A DISINTEGRIN AND METALLOPROTEASE WITH THROMBOSPONDIN MOTIFS PROTEASE"/>
    <property type="match status" value="1"/>
</dbReference>
<reference evidence="3" key="1">
    <citation type="journal article" date="2023" name="Insect Mol. Biol.">
        <title>Genome sequencing provides insights into the evolution of gene families encoding plant cell wall-degrading enzymes in longhorned beetles.</title>
        <authorList>
            <person name="Shin N.R."/>
            <person name="Okamura Y."/>
            <person name="Kirsch R."/>
            <person name="Pauchet Y."/>
        </authorList>
    </citation>
    <scope>NUCLEOTIDE SEQUENCE</scope>
    <source>
        <strain evidence="3">RBIC_L_NR</strain>
    </source>
</reference>
<accession>A0AAV8XM11</accession>
<name>A0AAV8XM11_9CUCU</name>
<dbReference type="SUPFAM" id="SSF55486">
    <property type="entry name" value="Metalloproteases ('zincins'), catalytic domain"/>
    <property type="match status" value="1"/>
</dbReference>
<keyword evidence="1" id="KW-0479">Metal-binding</keyword>
<dbReference type="GO" id="GO:0046872">
    <property type="term" value="F:metal ion binding"/>
    <property type="evidence" value="ECO:0007669"/>
    <property type="project" value="UniProtKB-KW"/>
</dbReference>
<gene>
    <name evidence="3" type="ORF">NQ314_011072</name>
</gene>
<dbReference type="EMBL" id="JANEYF010003070">
    <property type="protein sequence ID" value="KAJ8939577.1"/>
    <property type="molecule type" value="Genomic_DNA"/>
</dbReference>
<dbReference type="Proteomes" id="UP001162156">
    <property type="component" value="Unassembled WGS sequence"/>
</dbReference>
<dbReference type="InterPro" id="IPR024079">
    <property type="entry name" value="MetalloPept_cat_dom_sf"/>
</dbReference>
<dbReference type="GO" id="GO:0004222">
    <property type="term" value="F:metalloendopeptidase activity"/>
    <property type="evidence" value="ECO:0007669"/>
    <property type="project" value="InterPro"/>
</dbReference>
<keyword evidence="1" id="KW-0862">Zinc</keyword>
<feature type="binding site" evidence="1">
    <location>
        <position position="425"/>
    </location>
    <ligand>
        <name>Zn(2+)</name>
        <dbReference type="ChEBI" id="CHEBI:29105"/>
        <note>catalytic</note>
    </ligand>
</feature>
<comment type="caution">
    <text evidence="1">Lacks conserved residue(s) required for the propagation of feature annotation.</text>
</comment>
<dbReference type="PROSITE" id="PS50215">
    <property type="entry name" value="ADAM_MEPRO"/>
    <property type="match status" value="1"/>
</dbReference>
<sequence length="519" mass="57895">MMCNAVSVFNFLATILIIVDLFKQIHSVLDLAHAENIKIVYPRVVEKTFRIRRDIHRNVYYEESGNLRIIEIGDWTLQVNSNSEGNLILSPGLRSKWISSNGVGKLEKLPECDYETGVVQGMETISTAAVTLCGSFITAYVDIDGVAYFLQPFNEETGAHVLYNSNSIHKRLKRSQFISNVYAEELSATPQWFFNLTGDTIDIGSNEGVESEQDSDENISRYNGEEHDINVTGGNSSTAEIPVPFLQREWHPERLDYEEDGYFYDIAWTANNVHPRTRGGSILPTRWLEIAIAVDHTLISFHGRNKVEQYVLALMNIVSAIYQDPSLEANMKLVVTKLLLYEHKKHGVVKPGNAKKSLENVNAWNRRLHTSLKPGEPRHDLAVWLTRSDIGGPSGYAPVAGVCDPKRSCALNRDEGLTSAFIIAHESAHILGLSHDGDKKNGNDCGDEALEGSVMAPMVAATFSKFSWSECSKKEFRKITSKWSCLLNSPTGAGEIVLNATLQTSFNMDEQCRMEFGDG</sequence>
<dbReference type="GO" id="GO:0030198">
    <property type="term" value="P:extracellular matrix organization"/>
    <property type="evidence" value="ECO:0007669"/>
    <property type="project" value="TreeGrafter"/>
</dbReference>
<dbReference type="Pfam" id="PF01421">
    <property type="entry name" value="Reprolysin"/>
    <property type="match status" value="1"/>
</dbReference>
<dbReference type="GO" id="GO:0031012">
    <property type="term" value="C:extracellular matrix"/>
    <property type="evidence" value="ECO:0007669"/>
    <property type="project" value="TreeGrafter"/>
</dbReference>